<keyword evidence="3" id="KW-1185">Reference proteome</keyword>
<feature type="region of interest" description="Disordered" evidence="1">
    <location>
        <begin position="62"/>
        <end position="93"/>
    </location>
</feature>
<evidence type="ECO:0000256" key="1">
    <source>
        <dbReference type="SAM" id="MobiDB-lite"/>
    </source>
</evidence>
<sequence>MSVINICVTYLKDTPPSLRSPLYVLLGMKAMPRSRDAIPRITGTVTPSLDSRAHFLCRQSAISQGGHKTPTSPAPCRGESVFMTAGYRRESPL</sequence>
<evidence type="ECO:0000313" key="2">
    <source>
        <dbReference type="EMBL" id="GIX98901.1"/>
    </source>
</evidence>
<gene>
    <name evidence="2" type="ORF">CEXT_204111</name>
</gene>
<comment type="caution">
    <text evidence="2">The sequence shown here is derived from an EMBL/GenBank/DDBJ whole genome shotgun (WGS) entry which is preliminary data.</text>
</comment>
<dbReference type="EMBL" id="BPLR01004979">
    <property type="protein sequence ID" value="GIX98901.1"/>
    <property type="molecule type" value="Genomic_DNA"/>
</dbReference>
<name>A0AAV4PRW4_CAEEX</name>
<evidence type="ECO:0000313" key="3">
    <source>
        <dbReference type="Proteomes" id="UP001054945"/>
    </source>
</evidence>
<reference evidence="2 3" key="1">
    <citation type="submission" date="2021-06" db="EMBL/GenBank/DDBJ databases">
        <title>Caerostris extrusa draft genome.</title>
        <authorList>
            <person name="Kono N."/>
            <person name="Arakawa K."/>
        </authorList>
    </citation>
    <scope>NUCLEOTIDE SEQUENCE [LARGE SCALE GENOMIC DNA]</scope>
</reference>
<dbReference type="AlphaFoldDB" id="A0AAV4PRW4"/>
<accession>A0AAV4PRW4</accession>
<organism evidence="2 3">
    <name type="scientific">Caerostris extrusa</name>
    <name type="common">Bark spider</name>
    <name type="synonym">Caerostris bankana</name>
    <dbReference type="NCBI Taxonomy" id="172846"/>
    <lineage>
        <taxon>Eukaryota</taxon>
        <taxon>Metazoa</taxon>
        <taxon>Ecdysozoa</taxon>
        <taxon>Arthropoda</taxon>
        <taxon>Chelicerata</taxon>
        <taxon>Arachnida</taxon>
        <taxon>Araneae</taxon>
        <taxon>Araneomorphae</taxon>
        <taxon>Entelegynae</taxon>
        <taxon>Araneoidea</taxon>
        <taxon>Araneidae</taxon>
        <taxon>Caerostris</taxon>
    </lineage>
</organism>
<proteinExistence type="predicted"/>
<protein>
    <submittedName>
        <fullName evidence="2">Uncharacterized protein</fullName>
    </submittedName>
</protein>
<dbReference type="Proteomes" id="UP001054945">
    <property type="component" value="Unassembled WGS sequence"/>
</dbReference>